<dbReference type="Pfam" id="PF07705">
    <property type="entry name" value="CARDB"/>
    <property type="match status" value="1"/>
</dbReference>
<dbReference type="AlphaFoldDB" id="A0A2M8P0F9"/>
<evidence type="ECO:0000313" key="2">
    <source>
        <dbReference type="EMBL" id="PJF31032.1"/>
    </source>
</evidence>
<dbReference type="InterPro" id="IPR003646">
    <property type="entry name" value="SH3-like_bac-type"/>
</dbReference>
<dbReference type="EMBL" id="PGTK01000005">
    <property type="protein sequence ID" value="PJF31032.1"/>
    <property type="molecule type" value="Genomic_DNA"/>
</dbReference>
<evidence type="ECO:0000259" key="1">
    <source>
        <dbReference type="PROSITE" id="PS51781"/>
    </source>
</evidence>
<dbReference type="Proteomes" id="UP000228921">
    <property type="component" value="Unassembled WGS sequence"/>
</dbReference>
<feature type="domain" description="SH3b" evidence="1">
    <location>
        <begin position="195"/>
        <end position="259"/>
    </location>
</feature>
<dbReference type="Pfam" id="PF08239">
    <property type="entry name" value="SH3_3"/>
    <property type="match status" value="1"/>
</dbReference>
<dbReference type="SMART" id="SM00287">
    <property type="entry name" value="SH3b"/>
    <property type="match status" value="1"/>
</dbReference>
<organism evidence="2 3">
    <name type="scientific">Candidatus Thermofonsia Clade 1 bacterium</name>
    <dbReference type="NCBI Taxonomy" id="2364210"/>
    <lineage>
        <taxon>Bacteria</taxon>
        <taxon>Bacillati</taxon>
        <taxon>Chloroflexota</taxon>
        <taxon>Candidatus Thermofontia</taxon>
        <taxon>Candidatus Thermofonsia Clade 1</taxon>
    </lineage>
</organism>
<dbReference type="Pfam" id="PF17957">
    <property type="entry name" value="Big_7"/>
    <property type="match status" value="1"/>
</dbReference>
<sequence length="408" mass="42604">MQKQTRVPFGALFTFLTLTSAVLACTFQFGGSPRRVISTPTWSLDFIAPENNSLILLGTTVTLAAAAADSGGGVARIDFSVDGVLIGSQSAPIATGQTRFIAQQAWQPREARGYLITAEAFRADGSSIGEVGVAVQVVAAPTAQAALRNTVAPTQPPRTNTPIPSPTVAIVGTPITLNTPTPSPNAAEPLIAPNAPRLRVTFDFLNVRARPDASSEQIGRLSRGDEALIIGRNEGRTWWAIERSGLRGWVINNPEWIQISGETANVPLATTTEALPTATPSPVPPGGVAPTSTVAGTADLIIVSATIVGGTPKVNQTFNVLITVRNQGTLDAGSSLLEGIFQPDNERSQLAVPPIAAGTSVTLPPMPVTLRTRGTNLIGTLTLDVKNEVAEGADGEAHNVFTITYNVE</sequence>
<dbReference type="InterPro" id="IPR011635">
    <property type="entry name" value="CARDB"/>
</dbReference>
<dbReference type="PROSITE" id="PS51781">
    <property type="entry name" value="SH3B"/>
    <property type="match status" value="1"/>
</dbReference>
<dbReference type="Gene3D" id="2.30.30.40">
    <property type="entry name" value="SH3 Domains"/>
    <property type="match status" value="1"/>
</dbReference>
<comment type="caution">
    <text evidence="2">The sequence shown here is derived from an EMBL/GenBank/DDBJ whole genome shotgun (WGS) entry which is preliminary data.</text>
</comment>
<reference evidence="2 3" key="1">
    <citation type="submission" date="2017-11" db="EMBL/GenBank/DDBJ databases">
        <title>Evolution of Phototrophy in the Chloroflexi Phylum Driven by Horizontal Gene Transfer.</title>
        <authorList>
            <person name="Ward L.M."/>
            <person name="Hemp J."/>
            <person name="Shih P.M."/>
            <person name="Mcglynn S.E."/>
            <person name="Fischer W."/>
        </authorList>
    </citation>
    <scope>NUCLEOTIDE SEQUENCE [LARGE SCALE GENOMIC DNA]</scope>
    <source>
        <strain evidence="2">CP2_2F</strain>
    </source>
</reference>
<dbReference type="InterPro" id="IPR013783">
    <property type="entry name" value="Ig-like_fold"/>
</dbReference>
<accession>A0A2M8P0F9</accession>
<proteinExistence type="predicted"/>
<gene>
    <name evidence="2" type="ORF">CUN51_06020</name>
</gene>
<dbReference type="PROSITE" id="PS51257">
    <property type="entry name" value="PROKAR_LIPOPROTEIN"/>
    <property type="match status" value="1"/>
</dbReference>
<name>A0A2M8P0F9_9CHLR</name>
<evidence type="ECO:0000313" key="3">
    <source>
        <dbReference type="Proteomes" id="UP000228921"/>
    </source>
</evidence>
<dbReference type="Gene3D" id="2.60.40.10">
    <property type="entry name" value="Immunoglobulins"/>
    <property type="match status" value="2"/>
</dbReference>
<protein>
    <recommendedName>
        <fullName evidence="1">SH3b domain-containing protein</fullName>
    </recommendedName>
</protein>